<organism evidence="2 3">
    <name type="scientific">Texas Phoenix palm phytoplasma</name>
    <dbReference type="NCBI Taxonomy" id="176709"/>
    <lineage>
        <taxon>Bacteria</taxon>
        <taxon>Bacillati</taxon>
        <taxon>Mycoplasmatota</taxon>
        <taxon>Mollicutes</taxon>
        <taxon>Acholeplasmatales</taxon>
        <taxon>Acholeplasmataceae</taxon>
        <taxon>Candidatus Phytoplasma</taxon>
        <taxon>16SrIV (Coconut lethal yellows group)</taxon>
    </lineage>
</organism>
<comment type="caution">
    <text evidence="2">The sequence shown here is derived from an EMBL/GenBank/DDBJ whole genome shotgun (WGS) entry which is preliminary data.</text>
</comment>
<keyword evidence="1" id="KW-0472">Membrane</keyword>
<evidence type="ECO:0000313" key="2">
    <source>
        <dbReference type="EMBL" id="MBP3059451.1"/>
    </source>
</evidence>
<keyword evidence="1" id="KW-0812">Transmembrane</keyword>
<feature type="transmembrane region" description="Helical" evidence="1">
    <location>
        <begin position="37"/>
        <end position="57"/>
    </location>
</feature>
<sequence length="198" mass="23861">MKKIIQKELVLFFAKSLFFLLAGLSCFYPKIFKIGPFQIYNLLLGIFIILINYFLVFTNFKRNLGFMKFLFLFENIFLILISFGFIIHSFLENKYLKIIFSFSDMVYYILIVHSIIQLYISYFEKNDFFPLSFQFILYIALLSISFYLLGRNVDINNVILNVLSALFFCCFYFYLFIFFKKIIVLKEINKFEKNKNFK</sequence>
<feature type="transmembrane region" description="Helical" evidence="1">
    <location>
        <begin position="69"/>
        <end position="91"/>
    </location>
</feature>
<keyword evidence="1" id="KW-1133">Transmembrane helix</keyword>
<evidence type="ECO:0000256" key="1">
    <source>
        <dbReference type="SAM" id="Phobius"/>
    </source>
</evidence>
<keyword evidence="3" id="KW-1185">Reference proteome</keyword>
<dbReference type="Proteomes" id="UP001192346">
    <property type="component" value="Unassembled WGS sequence"/>
</dbReference>
<feature type="transmembrane region" description="Helical" evidence="1">
    <location>
        <begin position="12"/>
        <end position="31"/>
    </location>
</feature>
<dbReference type="RefSeq" id="WP_138108024.1">
    <property type="nucleotide sequence ID" value="NZ_VBRA02000009.1"/>
</dbReference>
<reference evidence="2" key="1">
    <citation type="submission" date="2019-10" db="EMBL/GenBank/DDBJ databases">
        <title>Whole Genome Sequencing and Characterization of Texas Phoenix Palm Decline Phytoplasma Belongs to Lethal Yellowing (16SrIV) Group.</title>
        <authorList>
            <person name="Bao M."/>
        </authorList>
    </citation>
    <scope>NUCLEOTIDE SEQUENCE [LARGE SCALE GENOMIC DNA]</scope>
    <source>
        <strain evidence="2">ACPD</strain>
    </source>
</reference>
<protein>
    <submittedName>
        <fullName evidence="2">Uncharacterized protein</fullName>
    </submittedName>
</protein>
<gene>
    <name evidence="2" type="ORF">FEF22_001460</name>
</gene>
<proteinExistence type="predicted"/>
<evidence type="ECO:0000313" key="3">
    <source>
        <dbReference type="Proteomes" id="UP001192346"/>
    </source>
</evidence>
<feature type="transmembrane region" description="Helical" evidence="1">
    <location>
        <begin position="128"/>
        <end position="149"/>
    </location>
</feature>
<dbReference type="PROSITE" id="PS51257">
    <property type="entry name" value="PROKAR_LIPOPROTEIN"/>
    <property type="match status" value="1"/>
</dbReference>
<name>A0ABS5BIN3_9MOLU</name>
<feature type="transmembrane region" description="Helical" evidence="1">
    <location>
        <begin position="155"/>
        <end position="179"/>
    </location>
</feature>
<accession>A0ABS5BIN3</accession>
<dbReference type="EMBL" id="VBRA02000009">
    <property type="protein sequence ID" value="MBP3059451.1"/>
    <property type="molecule type" value="Genomic_DNA"/>
</dbReference>